<proteinExistence type="predicted"/>
<dbReference type="Gene3D" id="2.60.40.10">
    <property type="entry name" value="Immunoglobulins"/>
    <property type="match status" value="1"/>
</dbReference>
<gene>
    <name evidence="1" type="ORF">CHARACLAT_022950</name>
</gene>
<dbReference type="Proteomes" id="UP001352852">
    <property type="component" value="Unassembled WGS sequence"/>
</dbReference>
<dbReference type="PANTHER" id="PTHR23053">
    <property type="entry name" value="DLEC1 DELETED IN LUNG AND ESOPHAGEAL CANCER 1"/>
    <property type="match status" value="1"/>
</dbReference>
<dbReference type="EMBL" id="JAHUTJ010051567">
    <property type="protein sequence ID" value="MED6284836.1"/>
    <property type="molecule type" value="Genomic_DNA"/>
</dbReference>
<dbReference type="PANTHER" id="PTHR23053:SF0">
    <property type="entry name" value="HYDROCEPHALUS-INDUCING PROTEIN HOMOLOG"/>
    <property type="match status" value="1"/>
</dbReference>
<sequence length="153" mass="17694">MLYSIGFRLPLLVSFTPSLERYVHFRLNLKVKRKLEPLLLNVKADCFNMSVVVQIQEHDGRLREILPNHENTLDFGKVGISEQCTYNLLVSNLSRFILEVSFELTGDREHLQLLEVKPQDGAVEIGKQLQVSVFFCPQTVWNLQDVRLIVKAR</sequence>
<comment type="caution">
    <text evidence="1">The sequence shown here is derived from an EMBL/GenBank/DDBJ whole genome shotgun (WGS) entry which is preliminary data.</text>
</comment>
<accession>A0ABU7EDH9</accession>
<keyword evidence="2" id="KW-1185">Reference proteome</keyword>
<name>A0ABU7EDH9_9TELE</name>
<reference evidence="1 2" key="1">
    <citation type="submission" date="2021-06" db="EMBL/GenBank/DDBJ databases">
        <authorList>
            <person name="Palmer J.M."/>
        </authorList>
    </citation>
    <scope>NUCLEOTIDE SEQUENCE [LARGE SCALE GENOMIC DNA]</scope>
    <source>
        <strain evidence="1 2">CL_MEX2019</strain>
        <tissue evidence="1">Muscle</tissue>
    </source>
</reference>
<dbReference type="InterPro" id="IPR033305">
    <property type="entry name" value="Hydin-like"/>
</dbReference>
<organism evidence="1 2">
    <name type="scientific">Characodon lateralis</name>
    <dbReference type="NCBI Taxonomy" id="208331"/>
    <lineage>
        <taxon>Eukaryota</taxon>
        <taxon>Metazoa</taxon>
        <taxon>Chordata</taxon>
        <taxon>Craniata</taxon>
        <taxon>Vertebrata</taxon>
        <taxon>Euteleostomi</taxon>
        <taxon>Actinopterygii</taxon>
        <taxon>Neopterygii</taxon>
        <taxon>Teleostei</taxon>
        <taxon>Neoteleostei</taxon>
        <taxon>Acanthomorphata</taxon>
        <taxon>Ovalentaria</taxon>
        <taxon>Atherinomorphae</taxon>
        <taxon>Cyprinodontiformes</taxon>
        <taxon>Goodeidae</taxon>
        <taxon>Characodon</taxon>
    </lineage>
</organism>
<evidence type="ECO:0000313" key="2">
    <source>
        <dbReference type="Proteomes" id="UP001352852"/>
    </source>
</evidence>
<evidence type="ECO:0000313" key="1">
    <source>
        <dbReference type="EMBL" id="MED6284836.1"/>
    </source>
</evidence>
<protein>
    <submittedName>
        <fullName evidence="1">Uncharacterized protein</fullName>
    </submittedName>
</protein>
<dbReference type="InterPro" id="IPR013783">
    <property type="entry name" value="Ig-like_fold"/>
</dbReference>